<dbReference type="GO" id="GO:0045892">
    <property type="term" value="P:negative regulation of DNA-templated transcription"/>
    <property type="evidence" value="ECO:0007669"/>
    <property type="project" value="TreeGrafter"/>
</dbReference>
<accession>A0A379B7N0</accession>
<evidence type="ECO:0000256" key="4">
    <source>
        <dbReference type="ARBA" id="ARBA00040379"/>
    </source>
</evidence>
<dbReference type="GO" id="GO:0003677">
    <property type="term" value="F:DNA binding"/>
    <property type="evidence" value="ECO:0007669"/>
    <property type="project" value="UniProtKB-KW"/>
</dbReference>
<keyword evidence="2" id="KW-0238">DNA-binding</keyword>
<dbReference type="GO" id="GO:0003700">
    <property type="term" value="F:DNA-binding transcription factor activity"/>
    <property type="evidence" value="ECO:0007669"/>
    <property type="project" value="TreeGrafter"/>
</dbReference>
<keyword evidence="3" id="KW-0804">Transcription</keyword>
<dbReference type="PROSITE" id="PS51078">
    <property type="entry name" value="ICLR_ED"/>
    <property type="match status" value="1"/>
</dbReference>
<dbReference type="SUPFAM" id="SSF46785">
    <property type="entry name" value="Winged helix' DNA-binding domain"/>
    <property type="match status" value="1"/>
</dbReference>
<dbReference type="Gene3D" id="1.10.10.10">
    <property type="entry name" value="Winged helix-like DNA-binding domain superfamily/Winged helix DNA-binding domain"/>
    <property type="match status" value="1"/>
</dbReference>
<organism evidence="8 9">
    <name type="scientific">[Pasteurella] mairii</name>
    <dbReference type="NCBI Taxonomy" id="757"/>
    <lineage>
        <taxon>Bacteria</taxon>
        <taxon>Pseudomonadati</taxon>
        <taxon>Pseudomonadota</taxon>
        <taxon>Gammaproteobacteria</taxon>
        <taxon>Pasteurellales</taxon>
        <taxon>Pasteurellaceae</taxon>
    </lineage>
</organism>
<dbReference type="InterPro" id="IPR050707">
    <property type="entry name" value="HTH_MetabolicPath_Reg"/>
</dbReference>
<dbReference type="AlphaFoldDB" id="A0A379B7N0"/>
<reference evidence="8 9" key="1">
    <citation type="submission" date="2018-06" db="EMBL/GenBank/DDBJ databases">
        <authorList>
            <consortium name="Pathogen Informatics"/>
            <person name="Doyle S."/>
        </authorList>
    </citation>
    <scope>NUCLEOTIDE SEQUENCE [LARGE SCALE GENOMIC DNA]</scope>
    <source>
        <strain evidence="8 9">NCTC10699</strain>
    </source>
</reference>
<evidence type="ECO:0000313" key="9">
    <source>
        <dbReference type="Proteomes" id="UP000254280"/>
    </source>
</evidence>
<dbReference type="Gene3D" id="3.30.450.40">
    <property type="match status" value="1"/>
</dbReference>
<dbReference type="Proteomes" id="UP000254280">
    <property type="component" value="Unassembled WGS sequence"/>
</dbReference>
<proteinExistence type="predicted"/>
<feature type="domain" description="IclR-ED" evidence="7">
    <location>
        <begin position="66"/>
        <end position="249"/>
    </location>
</feature>
<sequence length="249" mass="28484">MYHKPTERVLNILTYLANQIGGASLSSLSSNLGIPKSTIFPILQEMTYQNYLYFDIENNKYHIGITMQAIAATYDPISEIFPLIQQEMKEITRKANEICQLGILEGPNVLYISKEEPQKPLDIQIISYVGKRIPAYCTALGKALLEDYSISQIEQLYPEGLAPLTENTLTDVHKLKEQLDLFHKEGIFYEEEEVTPHLCCYATPINLVNNQKIAVSVSLPNFRADQKKRKLIRELLLNLKKKFNSKDCR</sequence>
<name>A0A379B7N0_9PAST</name>
<dbReference type="InterPro" id="IPR029016">
    <property type="entry name" value="GAF-like_dom_sf"/>
</dbReference>
<evidence type="ECO:0000259" key="7">
    <source>
        <dbReference type="PROSITE" id="PS51078"/>
    </source>
</evidence>
<feature type="domain" description="HTH iclR-type" evidence="6">
    <location>
        <begin position="3"/>
        <end position="65"/>
    </location>
</feature>
<dbReference type="Pfam" id="PF01614">
    <property type="entry name" value="IclR_C"/>
    <property type="match status" value="1"/>
</dbReference>
<dbReference type="InterPro" id="IPR014757">
    <property type="entry name" value="Tscrpt_reg_IclR_C"/>
</dbReference>
<gene>
    <name evidence="8" type="primary">yiaJ_2</name>
    <name evidence="8" type="ORF">NCTC10699_01897</name>
</gene>
<dbReference type="EMBL" id="UGSS01000002">
    <property type="protein sequence ID" value="SUB34238.1"/>
    <property type="molecule type" value="Genomic_DNA"/>
</dbReference>
<evidence type="ECO:0000256" key="3">
    <source>
        <dbReference type="ARBA" id="ARBA00023163"/>
    </source>
</evidence>
<protein>
    <recommendedName>
        <fullName evidence="4">HTH-type transcriptional repressor AllR</fullName>
    </recommendedName>
    <alternativeName>
        <fullName evidence="5">Negative regulator of allantoin and glyoxylate utilization operons</fullName>
    </alternativeName>
</protein>
<dbReference type="PROSITE" id="PS51077">
    <property type="entry name" value="HTH_ICLR"/>
    <property type="match status" value="1"/>
</dbReference>
<dbReference type="SMART" id="SM00346">
    <property type="entry name" value="HTH_ICLR"/>
    <property type="match status" value="1"/>
</dbReference>
<dbReference type="InterPro" id="IPR036390">
    <property type="entry name" value="WH_DNA-bd_sf"/>
</dbReference>
<keyword evidence="1" id="KW-0805">Transcription regulation</keyword>
<dbReference type="Pfam" id="PF09339">
    <property type="entry name" value="HTH_IclR"/>
    <property type="match status" value="1"/>
</dbReference>
<keyword evidence="9" id="KW-1185">Reference proteome</keyword>
<evidence type="ECO:0000313" key="8">
    <source>
        <dbReference type="EMBL" id="SUB34238.1"/>
    </source>
</evidence>
<dbReference type="InterPro" id="IPR005471">
    <property type="entry name" value="Tscrpt_reg_IclR_N"/>
</dbReference>
<evidence type="ECO:0000256" key="5">
    <source>
        <dbReference type="ARBA" id="ARBA00042627"/>
    </source>
</evidence>
<dbReference type="PANTHER" id="PTHR30136">
    <property type="entry name" value="HELIX-TURN-HELIX TRANSCRIPTIONAL REGULATOR, ICLR FAMILY"/>
    <property type="match status" value="1"/>
</dbReference>
<dbReference type="InterPro" id="IPR036388">
    <property type="entry name" value="WH-like_DNA-bd_sf"/>
</dbReference>
<dbReference type="SUPFAM" id="SSF55781">
    <property type="entry name" value="GAF domain-like"/>
    <property type="match status" value="1"/>
</dbReference>
<dbReference type="OrthoDB" id="9807558at2"/>
<dbReference type="PANTHER" id="PTHR30136:SF24">
    <property type="entry name" value="HTH-TYPE TRANSCRIPTIONAL REPRESSOR ALLR"/>
    <property type="match status" value="1"/>
</dbReference>
<evidence type="ECO:0000259" key="6">
    <source>
        <dbReference type="PROSITE" id="PS51077"/>
    </source>
</evidence>
<evidence type="ECO:0000256" key="2">
    <source>
        <dbReference type="ARBA" id="ARBA00023125"/>
    </source>
</evidence>
<evidence type="ECO:0000256" key="1">
    <source>
        <dbReference type="ARBA" id="ARBA00023015"/>
    </source>
</evidence>